<dbReference type="PANTHER" id="PTHR42647">
    <property type="entry name" value="SBP (S-RIBONUCLEASE BINDING PROTEIN) FAMILY PROTEIN"/>
    <property type="match status" value="1"/>
</dbReference>
<name>A0A2G9GXN7_9LAMI</name>
<keyword evidence="3" id="KW-0862">Zinc</keyword>
<evidence type="ECO:0000313" key="6">
    <source>
        <dbReference type="EMBL" id="PIN09770.1"/>
    </source>
</evidence>
<keyword evidence="6" id="KW-0436">Ligase</keyword>
<organism evidence="6 7">
    <name type="scientific">Handroanthus impetiginosus</name>
    <dbReference type="NCBI Taxonomy" id="429701"/>
    <lineage>
        <taxon>Eukaryota</taxon>
        <taxon>Viridiplantae</taxon>
        <taxon>Streptophyta</taxon>
        <taxon>Embryophyta</taxon>
        <taxon>Tracheophyta</taxon>
        <taxon>Spermatophyta</taxon>
        <taxon>Magnoliopsida</taxon>
        <taxon>eudicotyledons</taxon>
        <taxon>Gunneridae</taxon>
        <taxon>Pentapetalae</taxon>
        <taxon>asterids</taxon>
        <taxon>lamiids</taxon>
        <taxon>Lamiales</taxon>
        <taxon>Bignoniaceae</taxon>
        <taxon>Crescentiina</taxon>
        <taxon>Tabebuia alliance</taxon>
        <taxon>Handroanthus</taxon>
    </lineage>
</organism>
<dbReference type="PROSITE" id="PS50089">
    <property type="entry name" value="ZF_RING_2"/>
    <property type="match status" value="1"/>
</dbReference>
<keyword evidence="2 4" id="KW-0863">Zinc-finger</keyword>
<evidence type="ECO:0000256" key="4">
    <source>
        <dbReference type="PROSITE-ProRule" id="PRU00175"/>
    </source>
</evidence>
<proteinExistence type="predicted"/>
<evidence type="ECO:0000256" key="2">
    <source>
        <dbReference type="ARBA" id="ARBA00022771"/>
    </source>
</evidence>
<comment type="caution">
    <text evidence="6">The sequence shown here is derived from an EMBL/GenBank/DDBJ whole genome shotgun (WGS) entry which is preliminary data.</text>
</comment>
<dbReference type="CDD" id="cd16649">
    <property type="entry name" value="mRING-HC-C3HC5_CGRF1-like"/>
    <property type="match status" value="1"/>
</dbReference>
<gene>
    <name evidence="6" type="ORF">CDL12_17650</name>
</gene>
<dbReference type="PIRSF" id="PIRSF036836">
    <property type="entry name" value="RNase_bind_SBP1"/>
    <property type="match status" value="1"/>
</dbReference>
<dbReference type="AlphaFoldDB" id="A0A2G9GXN7"/>
<dbReference type="Pfam" id="PF13920">
    <property type="entry name" value="zf-C3HC4_3"/>
    <property type="match status" value="1"/>
</dbReference>
<dbReference type="GO" id="GO:0016874">
    <property type="term" value="F:ligase activity"/>
    <property type="evidence" value="ECO:0007669"/>
    <property type="project" value="UniProtKB-KW"/>
</dbReference>
<dbReference type="GO" id="GO:0004842">
    <property type="term" value="F:ubiquitin-protein transferase activity"/>
    <property type="evidence" value="ECO:0007669"/>
    <property type="project" value="TreeGrafter"/>
</dbReference>
<dbReference type="OrthoDB" id="1711136at2759"/>
<sequence length="293" mass="33204">MFNSNNRNIAARSFRDNRFQSPVDLPNLLQLSGNLALESRADPINYLGNNKICQDEVDLKAKISNQNPVSTGLRLSYDDDERNSSITSGSMKAASSVLPSLSDEIRREVDQQKEELDNFLRSQEQNMMRGLRDINQRQMTSFLTALEKTVVKKLHEKDVELETVARKNKELSESIKNITTEAQNWCHMAKYNESLVNVMKTNLQQVIQDSNRRKRVQQENDVDDAASCIDPKGPRGSTIVENSMICKSCKKKGVSVLLMPCRHLCLCRDCEGFVSVCPLCQMVITTSFEVYLS</sequence>
<dbReference type="Gene3D" id="3.30.40.10">
    <property type="entry name" value="Zinc/RING finger domain, C3HC4 (zinc finger)"/>
    <property type="match status" value="1"/>
</dbReference>
<dbReference type="PANTHER" id="PTHR42647:SF9">
    <property type="entry name" value="S-RIBONUCLEASE BINDING PROTEIN SBP1-RELATED"/>
    <property type="match status" value="1"/>
</dbReference>
<evidence type="ECO:0000313" key="7">
    <source>
        <dbReference type="Proteomes" id="UP000231279"/>
    </source>
</evidence>
<evidence type="ECO:0000256" key="1">
    <source>
        <dbReference type="ARBA" id="ARBA00022723"/>
    </source>
</evidence>
<dbReference type="InterPro" id="IPR013083">
    <property type="entry name" value="Znf_RING/FYVE/PHD"/>
</dbReference>
<dbReference type="EMBL" id="NKXS01003439">
    <property type="protein sequence ID" value="PIN09770.1"/>
    <property type="molecule type" value="Genomic_DNA"/>
</dbReference>
<keyword evidence="7" id="KW-1185">Reference proteome</keyword>
<dbReference type="Proteomes" id="UP000231279">
    <property type="component" value="Unassembled WGS sequence"/>
</dbReference>
<dbReference type="FunFam" id="3.30.40.10:FF:000239">
    <property type="entry name" value="probable BOI-related E3 ubiquitin-protein ligase 2"/>
    <property type="match status" value="1"/>
</dbReference>
<keyword evidence="1" id="KW-0479">Metal-binding</keyword>
<dbReference type="InterPro" id="IPR001841">
    <property type="entry name" value="Znf_RING"/>
</dbReference>
<accession>A0A2G9GXN7</accession>
<evidence type="ECO:0000259" key="5">
    <source>
        <dbReference type="PROSITE" id="PS50089"/>
    </source>
</evidence>
<feature type="domain" description="RING-type" evidence="5">
    <location>
        <begin position="246"/>
        <end position="281"/>
    </location>
</feature>
<reference evidence="7" key="1">
    <citation type="journal article" date="2018" name="Gigascience">
        <title>Genome assembly of the Pink Ipe (Handroanthus impetiginosus, Bignoniaceae), a highly valued, ecologically keystone Neotropical timber forest tree.</title>
        <authorList>
            <person name="Silva-Junior O.B."/>
            <person name="Grattapaglia D."/>
            <person name="Novaes E."/>
            <person name="Collevatti R.G."/>
        </authorList>
    </citation>
    <scope>NUCLEOTIDE SEQUENCE [LARGE SCALE GENOMIC DNA]</scope>
    <source>
        <strain evidence="7">cv. UFG-1</strain>
    </source>
</reference>
<protein>
    <submittedName>
        <fullName evidence="6">Putative E3 ubiquitin ligase</fullName>
    </submittedName>
</protein>
<dbReference type="GO" id="GO:0008270">
    <property type="term" value="F:zinc ion binding"/>
    <property type="evidence" value="ECO:0007669"/>
    <property type="project" value="UniProtKB-KW"/>
</dbReference>
<evidence type="ECO:0000256" key="3">
    <source>
        <dbReference type="ARBA" id="ARBA00022833"/>
    </source>
</evidence>